<dbReference type="InterPro" id="IPR004090">
    <property type="entry name" value="Chemotax_Me-accpt_rcpt"/>
</dbReference>
<dbReference type="Gene3D" id="1.10.287.950">
    <property type="entry name" value="Methyl-accepting chemotaxis protein"/>
    <property type="match status" value="1"/>
</dbReference>
<dbReference type="Pfam" id="PF12729">
    <property type="entry name" value="4HB_MCP_1"/>
    <property type="match status" value="1"/>
</dbReference>
<dbReference type="InterPro" id="IPR051310">
    <property type="entry name" value="MCP_chemotaxis"/>
</dbReference>
<dbReference type="CDD" id="cd19411">
    <property type="entry name" value="MCP2201-like_sensor"/>
    <property type="match status" value="1"/>
</dbReference>
<keyword evidence="6" id="KW-0472">Membrane</keyword>
<dbReference type="Pfam" id="PF00015">
    <property type="entry name" value="MCPsignal"/>
    <property type="match status" value="1"/>
</dbReference>
<evidence type="ECO:0000313" key="9">
    <source>
        <dbReference type="EMBL" id="MBC3884970.1"/>
    </source>
</evidence>
<keyword evidence="10" id="KW-1185">Reference proteome</keyword>
<feature type="domain" description="HAMP" evidence="8">
    <location>
        <begin position="231"/>
        <end position="272"/>
    </location>
</feature>
<dbReference type="InterPro" id="IPR047347">
    <property type="entry name" value="YvaQ-like_sensor"/>
</dbReference>
<dbReference type="InterPro" id="IPR024478">
    <property type="entry name" value="HlyB_4HB_MCP"/>
</dbReference>
<dbReference type="PRINTS" id="PR00260">
    <property type="entry name" value="CHEMTRNSDUCR"/>
</dbReference>
<dbReference type="RefSeq" id="WP_186862529.1">
    <property type="nucleotide sequence ID" value="NZ_JACOGC010000002.1"/>
</dbReference>
<keyword evidence="3" id="KW-0807">Transducer</keyword>
<comment type="similarity">
    <text evidence="2">Belongs to the methyl-accepting chemotaxis (MCP) protein family.</text>
</comment>
<keyword evidence="6" id="KW-0812">Transmembrane</keyword>
<feature type="domain" description="Methyl-accepting transducer" evidence="7">
    <location>
        <begin position="277"/>
        <end position="506"/>
    </location>
</feature>
<feature type="coiled-coil region" evidence="4">
    <location>
        <begin position="477"/>
        <end position="515"/>
    </location>
</feature>
<feature type="transmembrane region" description="Helical" evidence="6">
    <location>
        <begin position="12"/>
        <end position="34"/>
    </location>
</feature>
<dbReference type="SMART" id="SM00283">
    <property type="entry name" value="MA"/>
    <property type="match status" value="1"/>
</dbReference>
<dbReference type="EMBL" id="JACOGC010000002">
    <property type="protein sequence ID" value="MBC3884970.1"/>
    <property type="molecule type" value="Genomic_DNA"/>
</dbReference>
<keyword evidence="6" id="KW-1133">Transmembrane helix</keyword>
<dbReference type="InterPro" id="IPR003660">
    <property type="entry name" value="HAMP_dom"/>
</dbReference>
<evidence type="ECO:0000256" key="5">
    <source>
        <dbReference type="SAM" id="MobiDB-lite"/>
    </source>
</evidence>
<dbReference type="PANTHER" id="PTHR43531">
    <property type="entry name" value="PROTEIN ICFG"/>
    <property type="match status" value="1"/>
</dbReference>
<gene>
    <name evidence="9" type="ORF">H8K27_07510</name>
</gene>
<dbReference type="CDD" id="cd11386">
    <property type="entry name" value="MCP_signal"/>
    <property type="match status" value="1"/>
</dbReference>
<evidence type="ECO:0000256" key="2">
    <source>
        <dbReference type="ARBA" id="ARBA00029447"/>
    </source>
</evidence>
<sequence length="580" mass="63653">MKIQDTKVSSRLILGFGLVLSLLIIVVILGIGYLQQMHQRMEQIVRFNDEESKLAQTMYLTVTERALAMRNLILLTDEKESQMEVDRIAAQKKKYADAVDKLEKLLTNDPTPTQMQLSLIGDIKKQALLAEPYIVKALDLYTQKKNDEAYKLLRFEYRPVQKKWWDLINEFIKDETEQNKEAVAQAESDYKDARNMMLLFGTVALLFGVLASWMIIRSLLRQLGGEPRYAVQIAEKIANGDLSVDIHIQSDDEHSLMHALKNMRNGLSEIVGQVRHGTETIASASTQIATGNMDLSSRSEQQAGSLEETASSMEELTSTVKQNSDNAKQANQLALSASDVAVKGGAVVSEVVQTMGAINESSRKIVDIISVIDGIAFQTNILALNAAVEAARAGEQGRGFAVVATEVRNLAQRSAEAAREIKKLIDDSVSKVETGAKLVDQAGSTMAEIVGSIQKVTGIMNEIMLATEEQTTGIEQINEAIVQMDDVTQQNAALVEEAAAAATSLQDQADELRNLVSTFRLQPSSPEANAAVQPHVHSKVVALPKKHPVMKTNTHNVMPVKKIANAASVKNEEAAEWAEF</sequence>
<evidence type="ECO:0000256" key="1">
    <source>
        <dbReference type="ARBA" id="ARBA00022481"/>
    </source>
</evidence>
<evidence type="ECO:0000313" key="10">
    <source>
        <dbReference type="Proteomes" id="UP000613113"/>
    </source>
</evidence>
<dbReference type="PANTHER" id="PTHR43531:SF14">
    <property type="entry name" value="METHYL-ACCEPTING CHEMOTAXIS PROTEIN I-RELATED"/>
    <property type="match status" value="1"/>
</dbReference>
<evidence type="ECO:0000256" key="4">
    <source>
        <dbReference type="SAM" id="Coils"/>
    </source>
</evidence>
<protein>
    <submittedName>
        <fullName evidence="9">MCP four helix bundle domain-containing protein</fullName>
    </submittedName>
</protein>
<keyword evidence="4" id="KW-0175">Coiled coil</keyword>
<organism evidence="9 10">
    <name type="scientific">Undibacterium griseum</name>
    <dbReference type="NCBI Taxonomy" id="2762295"/>
    <lineage>
        <taxon>Bacteria</taxon>
        <taxon>Pseudomonadati</taxon>
        <taxon>Pseudomonadota</taxon>
        <taxon>Betaproteobacteria</taxon>
        <taxon>Burkholderiales</taxon>
        <taxon>Oxalobacteraceae</taxon>
        <taxon>Undibacterium</taxon>
    </lineage>
</organism>
<comment type="caution">
    <text evidence="9">The sequence shown here is derived from an EMBL/GenBank/DDBJ whole genome shotgun (WGS) entry which is preliminary data.</text>
</comment>
<dbReference type="Proteomes" id="UP000613113">
    <property type="component" value="Unassembled WGS sequence"/>
</dbReference>
<dbReference type="PROSITE" id="PS50111">
    <property type="entry name" value="CHEMOTAXIS_TRANSDUC_2"/>
    <property type="match status" value="1"/>
</dbReference>
<accession>A0ABR6YM45</accession>
<evidence type="ECO:0000256" key="3">
    <source>
        <dbReference type="PROSITE-ProRule" id="PRU00284"/>
    </source>
</evidence>
<evidence type="ECO:0000259" key="8">
    <source>
        <dbReference type="PROSITE" id="PS50885"/>
    </source>
</evidence>
<feature type="transmembrane region" description="Helical" evidence="6">
    <location>
        <begin position="197"/>
        <end position="216"/>
    </location>
</feature>
<dbReference type="SUPFAM" id="SSF58104">
    <property type="entry name" value="Methyl-accepting chemotaxis protein (MCP) signaling domain"/>
    <property type="match status" value="1"/>
</dbReference>
<dbReference type="InterPro" id="IPR004089">
    <property type="entry name" value="MCPsignal_dom"/>
</dbReference>
<evidence type="ECO:0000259" key="7">
    <source>
        <dbReference type="PROSITE" id="PS50111"/>
    </source>
</evidence>
<reference evidence="9 10" key="1">
    <citation type="submission" date="2020-08" db="EMBL/GenBank/DDBJ databases">
        <title>Novel species isolated from subtropical streams in China.</title>
        <authorList>
            <person name="Lu H."/>
        </authorList>
    </citation>
    <scope>NUCLEOTIDE SEQUENCE [LARGE SCALE GENOMIC DNA]</scope>
    <source>
        <strain evidence="9 10">FT31W</strain>
    </source>
</reference>
<feature type="region of interest" description="Disordered" evidence="5">
    <location>
        <begin position="294"/>
        <end position="325"/>
    </location>
</feature>
<proteinExistence type="inferred from homology"/>
<dbReference type="PROSITE" id="PS50885">
    <property type="entry name" value="HAMP"/>
    <property type="match status" value="1"/>
</dbReference>
<name>A0ABR6YM45_9BURK</name>
<keyword evidence="1" id="KW-0488">Methylation</keyword>
<evidence type="ECO:0000256" key="6">
    <source>
        <dbReference type="SAM" id="Phobius"/>
    </source>
</evidence>